<evidence type="ECO:0000313" key="3">
    <source>
        <dbReference type="Proteomes" id="UP000557772"/>
    </source>
</evidence>
<name>A0A849ADF2_9MICO</name>
<feature type="transmembrane region" description="Helical" evidence="1">
    <location>
        <begin position="7"/>
        <end position="28"/>
    </location>
</feature>
<proteinExistence type="predicted"/>
<keyword evidence="1" id="KW-0812">Transmembrane</keyword>
<gene>
    <name evidence="2" type="ORF">HJ588_04495</name>
</gene>
<feature type="transmembrane region" description="Helical" evidence="1">
    <location>
        <begin position="40"/>
        <end position="58"/>
    </location>
</feature>
<keyword evidence="3" id="KW-1185">Reference proteome</keyword>
<evidence type="ECO:0008006" key="4">
    <source>
        <dbReference type="Google" id="ProtNLM"/>
    </source>
</evidence>
<feature type="transmembrane region" description="Helical" evidence="1">
    <location>
        <begin position="183"/>
        <end position="205"/>
    </location>
</feature>
<feature type="transmembrane region" description="Helical" evidence="1">
    <location>
        <begin position="78"/>
        <end position="99"/>
    </location>
</feature>
<reference evidence="2 3" key="1">
    <citation type="submission" date="2020-05" db="EMBL/GenBank/DDBJ databases">
        <title>Flexivirga sp. ID2601S isolated from air conditioner.</title>
        <authorList>
            <person name="Kim D.H."/>
        </authorList>
    </citation>
    <scope>NUCLEOTIDE SEQUENCE [LARGE SCALE GENOMIC DNA]</scope>
    <source>
        <strain evidence="2 3">ID2601S</strain>
    </source>
</reference>
<sequence length="222" mass="23887">MATHRNVGIFGLIASALIVLQVPLYFLYDGAPPDANILTRSLIGIVGCTFYIVFFTGLRSWIGRHAPALDWPANVMQLTGLAWAVVVFVPQSMEVGAAIATRQDIDTTTEGPYAPAQYLLQGGVSRLLMAAFLIAFAVILSRSQLLPRWVGRSAIVLAAVNLAFLPAVYFGDNAADFYSAQGWGTTATMGLVWSLWTLAVSVAMVRQRAVVRPGSRSVLAGR</sequence>
<evidence type="ECO:0000256" key="1">
    <source>
        <dbReference type="SAM" id="Phobius"/>
    </source>
</evidence>
<dbReference type="EMBL" id="JABENB010000001">
    <property type="protein sequence ID" value="NNG38535.1"/>
    <property type="molecule type" value="Genomic_DNA"/>
</dbReference>
<organism evidence="2 3">
    <name type="scientific">Flexivirga aerilata</name>
    <dbReference type="NCBI Taxonomy" id="1656889"/>
    <lineage>
        <taxon>Bacteria</taxon>
        <taxon>Bacillati</taxon>
        <taxon>Actinomycetota</taxon>
        <taxon>Actinomycetes</taxon>
        <taxon>Micrococcales</taxon>
        <taxon>Dermacoccaceae</taxon>
        <taxon>Flexivirga</taxon>
    </lineage>
</organism>
<feature type="transmembrane region" description="Helical" evidence="1">
    <location>
        <begin position="153"/>
        <end position="171"/>
    </location>
</feature>
<comment type="caution">
    <text evidence="2">The sequence shown here is derived from an EMBL/GenBank/DDBJ whole genome shotgun (WGS) entry which is preliminary data.</text>
</comment>
<dbReference type="AlphaFoldDB" id="A0A849ADF2"/>
<protein>
    <recommendedName>
        <fullName evidence="4">DUF4386 domain-containing protein</fullName>
    </recommendedName>
</protein>
<dbReference type="RefSeq" id="WP_171152413.1">
    <property type="nucleotide sequence ID" value="NZ_JABENB010000001.1"/>
</dbReference>
<feature type="transmembrane region" description="Helical" evidence="1">
    <location>
        <begin position="119"/>
        <end position="141"/>
    </location>
</feature>
<keyword evidence="1" id="KW-0472">Membrane</keyword>
<dbReference type="Proteomes" id="UP000557772">
    <property type="component" value="Unassembled WGS sequence"/>
</dbReference>
<evidence type="ECO:0000313" key="2">
    <source>
        <dbReference type="EMBL" id="NNG38535.1"/>
    </source>
</evidence>
<accession>A0A849ADF2</accession>
<keyword evidence="1" id="KW-1133">Transmembrane helix</keyword>